<dbReference type="GO" id="GO:0005737">
    <property type="term" value="C:cytoplasm"/>
    <property type="evidence" value="ECO:0007669"/>
    <property type="project" value="TreeGrafter"/>
</dbReference>
<dbReference type="InterPro" id="IPR009091">
    <property type="entry name" value="RCC1/BLIP-II"/>
</dbReference>
<feature type="compositionally biased region" description="Basic and acidic residues" evidence="3">
    <location>
        <begin position="39"/>
        <end position="49"/>
    </location>
</feature>
<dbReference type="InterPro" id="IPR000408">
    <property type="entry name" value="Reg_chr_condens"/>
</dbReference>
<reference evidence="5 6" key="1">
    <citation type="submission" date="2015-03" db="EMBL/GenBank/DDBJ databases">
        <title>Genome assembly of Sandaracinus amylolyticus DSM 53668.</title>
        <authorList>
            <person name="Sharma G."/>
            <person name="Subramanian S."/>
        </authorList>
    </citation>
    <scope>NUCLEOTIDE SEQUENCE [LARGE SCALE GENOMIC DNA]</scope>
    <source>
        <strain evidence="5 6">DSM 53668</strain>
    </source>
</reference>
<dbReference type="STRING" id="927083.DB32_000508"/>
<dbReference type="SUPFAM" id="SSF50985">
    <property type="entry name" value="RCC1/BLIP-II"/>
    <property type="match status" value="1"/>
</dbReference>
<evidence type="ECO:0000256" key="3">
    <source>
        <dbReference type="SAM" id="MobiDB-lite"/>
    </source>
</evidence>
<dbReference type="PROSITE" id="PS50012">
    <property type="entry name" value="RCC1_3"/>
    <property type="match status" value="5"/>
</dbReference>
<dbReference type="InterPro" id="IPR058923">
    <property type="entry name" value="RCC1-like_dom"/>
</dbReference>
<evidence type="ECO:0000256" key="2">
    <source>
        <dbReference type="ARBA" id="ARBA00022737"/>
    </source>
</evidence>
<dbReference type="Pfam" id="PF25390">
    <property type="entry name" value="WD40_RLD"/>
    <property type="match status" value="1"/>
</dbReference>
<feature type="region of interest" description="Disordered" evidence="3">
    <location>
        <begin position="1"/>
        <end position="54"/>
    </location>
</feature>
<dbReference type="InterPro" id="IPR021655">
    <property type="entry name" value="Put_metal-bd"/>
</dbReference>
<dbReference type="Pfam" id="PF11617">
    <property type="entry name" value="Cu-binding_MopE"/>
    <property type="match status" value="5"/>
</dbReference>
<evidence type="ECO:0000259" key="4">
    <source>
        <dbReference type="Pfam" id="PF25390"/>
    </source>
</evidence>
<dbReference type="PANTHER" id="PTHR45982:SF1">
    <property type="entry name" value="REGULATOR OF CHROMOSOME CONDENSATION"/>
    <property type="match status" value="1"/>
</dbReference>
<evidence type="ECO:0000256" key="1">
    <source>
        <dbReference type="ARBA" id="ARBA00022658"/>
    </source>
</evidence>
<dbReference type="KEGG" id="samy:DB32_000508"/>
<accession>A0A0F6SDF6</accession>
<dbReference type="EMBL" id="CP011125">
    <property type="protein sequence ID" value="AKF03359.1"/>
    <property type="molecule type" value="Genomic_DNA"/>
</dbReference>
<dbReference type="InterPro" id="IPR051553">
    <property type="entry name" value="Ran_GTPase-activating"/>
</dbReference>
<dbReference type="PANTHER" id="PTHR45982">
    <property type="entry name" value="REGULATOR OF CHROMOSOME CONDENSATION"/>
    <property type="match status" value="1"/>
</dbReference>
<keyword evidence="1" id="KW-0344">Guanine-nucleotide releasing factor</keyword>
<dbReference type="GO" id="GO:0005085">
    <property type="term" value="F:guanyl-nucleotide exchange factor activity"/>
    <property type="evidence" value="ECO:0007669"/>
    <property type="project" value="TreeGrafter"/>
</dbReference>
<sequence>MVLVGACAEPRTSDDAGSLPVRDTGVIEDASTPDDDAQPAEHDAAREDASTPACDEDSDCDDGLFCNGVEHCDSYEGARYCNSPWERPCGLAPCDEAADRCCVDEDHDGYPAAGCTVPDVRIDCDDTDYQVHPLRAEPCGGRDEDCDPETFGYDGDADYDGHARTDCCQEALDGTVRCGDDCDDDDGATYPGAAERCDARDDDCDAAIDEGLASSAETWVADCDVDGFGDRTRGVLACGPPAGAGPPTCPWGYWSYDGEPDCDDDAYDVHPSGDEWTCDGRDDDCDGAIDRTEIDRDGDGFVGFACDSTHDCDDGDPSVRPGAIELCNDRDDDCDPSTIDDADGDGHAGIDAVCAGGSLPRDDCDDRRYETHPGGFERCNGLDDDCDGSIDGTSAYCFARDATRTECRDGQCFELACRDGRGLCLDPDHCTTDTANDEAHCGDCGTRCTSSACVMGACGAFDALALTSAGTIALVGGEPLLVGVSGATRTGDIASLAARAIGGGARACVAWSNDRVTCPRDSALVPGTVEVGAAEGFACARTGAGRVWCWGTGATGELGDGALHPAPSGPFAVAGLEDARAIAVGARSTCALRASGGVACWGHGHFGTLGDGTTAIAPAPVAAALTGSALAIAAGDWHVCAIDDARRVWCWGSNARGQLGLGAPGGTRTTPQLVSSIEDAVAIAAAGESTCAVRASGALVCWGANDSGQLGDGTRVDRATPVVVDETIASVWMGRAHACSRSTSGVVTCWGENDDGRLGDGTTTDALRPTVLDYTP</sequence>
<protein>
    <submittedName>
        <fullName evidence="5">BNR repeat domain protein</fullName>
    </submittedName>
</protein>
<keyword evidence="6" id="KW-1185">Reference proteome</keyword>
<feature type="domain" description="RCC1-like" evidence="4">
    <location>
        <begin position="452"/>
        <end position="773"/>
    </location>
</feature>
<evidence type="ECO:0000313" key="5">
    <source>
        <dbReference type="EMBL" id="AKF03359.1"/>
    </source>
</evidence>
<organism evidence="5 6">
    <name type="scientific">Sandaracinus amylolyticus</name>
    <dbReference type="NCBI Taxonomy" id="927083"/>
    <lineage>
        <taxon>Bacteria</taxon>
        <taxon>Pseudomonadati</taxon>
        <taxon>Myxococcota</taxon>
        <taxon>Polyangia</taxon>
        <taxon>Polyangiales</taxon>
        <taxon>Sandaracinaceae</taxon>
        <taxon>Sandaracinus</taxon>
    </lineage>
</organism>
<evidence type="ECO:0000313" key="6">
    <source>
        <dbReference type="Proteomes" id="UP000034883"/>
    </source>
</evidence>
<dbReference type="AlphaFoldDB" id="A0A0F6SDF6"/>
<dbReference type="Gene3D" id="2.130.10.30">
    <property type="entry name" value="Regulator of chromosome condensation 1/beta-lactamase-inhibitor protein II"/>
    <property type="match status" value="2"/>
</dbReference>
<gene>
    <name evidence="5" type="ORF">DB32_000508</name>
</gene>
<dbReference type="Proteomes" id="UP000034883">
    <property type="component" value="Chromosome"/>
</dbReference>
<name>A0A0F6SDF6_9BACT</name>
<keyword evidence="2" id="KW-0677">Repeat</keyword>
<proteinExistence type="predicted"/>